<dbReference type="STRING" id="1920490.GCA_001895925_04591"/>
<gene>
    <name evidence="1" type="ORF">C7B65_22775</name>
</gene>
<evidence type="ECO:0000313" key="2">
    <source>
        <dbReference type="Proteomes" id="UP000238634"/>
    </source>
</evidence>
<dbReference type="AlphaFoldDB" id="A0A2T1D6B0"/>
<evidence type="ECO:0000313" key="1">
    <source>
        <dbReference type="EMBL" id="PSB16052.1"/>
    </source>
</evidence>
<dbReference type="RefSeq" id="WP_073071488.1">
    <property type="nucleotide sequence ID" value="NZ_MPPI01000011.1"/>
</dbReference>
<accession>A0A2T1D6B0</accession>
<keyword evidence="2" id="KW-1185">Reference proteome</keyword>
<proteinExistence type="predicted"/>
<comment type="caution">
    <text evidence="1">The sequence shown here is derived from an EMBL/GenBank/DDBJ whole genome shotgun (WGS) entry which is preliminary data.</text>
</comment>
<organism evidence="1 2">
    <name type="scientific">Phormidesmis priestleyi ULC007</name>
    <dbReference type="NCBI Taxonomy" id="1920490"/>
    <lineage>
        <taxon>Bacteria</taxon>
        <taxon>Bacillati</taxon>
        <taxon>Cyanobacteriota</taxon>
        <taxon>Cyanophyceae</taxon>
        <taxon>Leptolyngbyales</taxon>
        <taxon>Leptolyngbyaceae</taxon>
        <taxon>Phormidesmis</taxon>
    </lineage>
</organism>
<dbReference type="EMBL" id="PVWG01000048">
    <property type="protein sequence ID" value="PSB16052.1"/>
    <property type="molecule type" value="Genomic_DNA"/>
</dbReference>
<name>A0A2T1D6B0_9CYAN</name>
<protein>
    <submittedName>
        <fullName evidence="1">Uncharacterized protein</fullName>
    </submittedName>
</protein>
<sequence>MHVLEPFLPDLNLTPDHSLSDIEAECKALSQVQRMTSDFLRGELDLDTLDDCLFGYGVDPNEYWGIVEDNVDAVIESGTALEDQHLIVIAR</sequence>
<dbReference type="Proteomes" id="UP000238634">
    <property type="component" value="Unassembled WGS sequence"/>
</dbReference>
<reference evidence="1 2" key="1">
    <citation type="submission" date="2018-02" db="EMBL/GenBank/DDBJ databases">
        <authorList>
            <person name="Cohen D.B."/>
            <person name="Kent A.D."/>
        </authorList>
    </citation>
    <scope>NUCLEOTIDE SEQUENCE [LARGE SCALE GENOMIC DNA]</scope>
    <source>
        <strain evidence="1 2">ULC007</strain>
    </source>
</reference>
<dbReference type="OrthoDB" id="578910at2"/>
<reference evidence="1 2" key="2">
    <citation type="submission" date="2018-03" db="EMBL/GenBank/DDBJ databases">
        <title>The ancient ancestry and fast evolution of plastids.</title>
        <authorList>
            <person name="Moore K.R."/>
            <person name="Magnabosco C."/>
            <person name="Momper L."/>
            <person name="Gold D.A."/>
            <person name="Bosak T."/>
            <person name="Fournier G.P."/>
        </authorList>
    </citation>
    <scope>NUCLEOTIDE SEQUENCE [LARGE SCALE GENOMIC DNA]</scope>
    <source>
        <strain evidence="1 2">ULC007</strain>
    </source>
</reference>